<organism evidence="1 2">
    <name type="scientific">Clostridium combesii</name>
    <dbReference type="NCBI Taxonomy" id="39481"/>
    <lineage>
        <taxon>Bacteria</taxon>
        <taxon>Bacillati</taxon>
        <taxon>Bacillota</taxon>
        <taxon>Clostridia</taxon>
        <taxon>Eubacteriales</taxon>
        <taxon>Clostridiaceae</taxon>
        <taxon>Clostridium</taxon>
    </lineage>
</organism>
<name>A0A2G7HHR3_9CLOT</name>
<dbReference type="RefSeq" id="WP_099839201.1">
    <property type="nucleotide sequence ID" value="NZ_PEIK01000005.1"/>
</dbReference>
<keyword evidence="2" id="KW-1185">Reference proteome</keyword>
<comment type="caution">
    <text evidence="1">The sequence shown here is derived from an EMBL/GenBank/DDBJ whole genome shotgun (WGS) entry which is preliminary data.</text>
</comment>
<protein>
    <submittedName>
        <fullName evidence="1">Uncharacterized protein</fullName>
    </submittedName>
</protein>
<evidence type="ECO:0000313" key="1">
    <source>
        <dbReference type="EMBL" id="PIH04660.1"/>
    </source>
</evidence>
<dbReference type="Proteomes" id="UP000231322">
    <property type="component" value="Unassembled WGS sequence"/>
</dbReference>
<sequence length="40" mass="4829">MFSKVGRHMPALELELEYEDNPYEERQSKIYSRIYLNHAA</sequence>
<accession>A0A2G7HHR3</accession>
<dbReference type="AlphaFoldDB" id="A0A2G7HHR3"/>
<reference evidence="1 2" key="1">
    <citation type="submission" date="2017-10" db="EMBL/GenBank/DDBJ databases">
        <title>Reclassification of Eubacterium combesii and discrepancies in the nomenclature of botulinum neurotoxin producing clostridia. Request for an Opinion.</title>
        <authorList>
            <person name="Dobritsa A.P."/>
            <person name="Kutumbaka K.K."/>
            <person name="Samadpour M."/>
        </authorList>
    </citation>
    <scope>NUCLEOTIDE SEQUENCE [LARGE SCALE GENOMIC DNA]</scope>
    <source>
        <strain evidence="1 2">DSM 20696</strain>
    </source>
</reference>
<proteinExistence type="predicted"/>
<gene>
    <name evidence="1" type="ORF">CS538_08680</name>
</gene>
<evidence type="ECO:0000313" key="2">
    <source>
        <dbReference type="Proteomes" id="UP000231322"/>
    </source>
</evidence>
<dbReference type="EMBL" id="PEIK01000005">
    <property type="protein sequence ID" value="PIH04660.1"/>
    <property type="molecule type" value="Genomic_DNA"/>
</dbReference>